<name>A0A0F9G5N0_9ZZZZ</name>
<evidence type="ECO:0000313" key="1">
    <source>
        <dbReference type="EMBL" id="KKL58577.1"/>
    </source>
</evidence>
<accession>A0A0F9G5N0</accession>
<protein>
    <submittedName>
        <fullName evidence="1">Uncharacterized protein</fullName>
    </submittedName>
</protein>
<comment type="caution">
    <text evidence="1">The sequence shown here is derived from an EMBL/GenBank/DDBJ whole genome shotgun (WGS) entry which is preliminary data.</text>
</comment>
<reference evidence="1" key="1">
    <citation type="journal article" date="2015" name="Nature">
        <title>Complex archaea that bridge the gap between prokaryotes and eukaryotes.</title>
        <authorList>
            <person name="Spang A."/>
            <person name="Saw J.H."/>
            <person name="Jorgensen S.L."/>
            <person name="Zaremba-Niedzwiedzka K."/>
            <person name="Martijn J."/>
            <person name="Lind A.E."/>
            <person name="van Eijk R."/>
            <person name="Schleper C."/>
            <person name="Guy L."/>
            <person name="Ettema T.J."/>
        </authorList>
    </citation>
    <scope>NUCLEOTIDE SEQUENCE</scope>
</reference>
<organism evidence="1">
    <name type="scientific">marine sediment metagenome</name>
    <dbReference type="NCBI Taxonomy" id="412755"/>
    <lineage>
        <taxon>unclassified sequences</taxon>
        <taxon>metagenomes</taxon>
        <taxon>ecological metagenomes</taxon>
    </lineage>
</organism>
<sequence>MAAREEITKETLFENGIPQFTNEDEERKFWATHDSTVYADTGTPVVLEHVYEDEVEEIRATVKPLTKQEELREGIARNAYLWDMMRSGVSTINPFEELTEYRKKPYLVLAEQSCIFLHSEGLRLPNGEALVDEANG</sequence>
<proteinExistence type="predicted"/>
<dbReference type="EMBL" id="LAZR01029771">
    <property type="protein sequence ID" value="KKL58577.1"/>
    <property type="molecule type" value="Genomic_DNA"/>
</dbReference>
<dbReference type="AlphaFoldDB" id="A0A0F9G5N0"/>
<gene>
    <name evidence="1" type="ORF">LCGC14_2223960</name>
</gene>